<accession>A0A0F9P5T4</accession>
<dbReference type="AlphaFoldDB" id="A0A0F9P5T4"/>
<dbReference type="EMBL" id="LAZR01005887">
    <property type="protein sequence ID" value="KKM96405.1"/>
    <property type="molecule type" value="Genomic_DNA"/>
</dbReference>
<name>A0A0F9P5T4_9ZZZZ</name>
<organism evidence="1">
    <name type="scientific">marine sediment metagenome</name>
    <dbReference type="NCBI Taxonomy" id="412755"/>
    <lineage>
        <taxon>unclassified sequences</taxon>
        <taxon>metagenomes</taxon>
        <taxon>ecological metagenomes</taxon>
    </lineage>
</organism>
<sequence>MKFRAKRTNMYQKRHYAKDEVKDCTASEVEAGIALGRHKKTNKPMSPLLNHWEATDREAEKAVEDFIKAGRAGRSKAPEEAADEKAFDLIAKINAATTPEALSDMVQPGETRRSVLNAFNTRSEVLVKHDSDPKVSSDTTAAGAVIHIEQLQTVEAVEEFAKGDERVLVVKAVKFMTKKLGG</sequence>
<comment type="caution">
    <text evidence="1">The sequence shown here is derived from an EMBL/GenBank/DDBJ whole genome shotgun (WGS) entry which is preliminary data.</text>
</comment>
<gene>
    <name evidence="1" type="ORF">LCGC14_1178490</name>
</gene>
<proteinExistence type="predicted"/>
<protein>
    <submittedName>
        <fullName evidence="1">Uncharacterized protein</fullName>
    </submittedName>
</protein>
<reference evidence="1" key="1">
    <citation type="journal article" date="2015" name="Nature">
        <title>Complex archaea that bridge the gap between prokaryotes and eukaryotes.</title>
        <authorList>
            <person name="Spang A."/>
            <person name="Saw J.H."/>
            <person name="Jorgensen S.L."/>
            <person name="Zaremba-Niedzwiedzka K."/>
            <person name="Martijn J."/>
            <person name="Lind A.E."/>
            <person name="van Eijk R."/>
            <person name="Schleper C."/>
            <person name="Guy L."/>
            <person name="Ettema T.J."/>
        </authorList>
    </citation>
    <scope>NUCLEOTIDE SEQUENCE</scope>
</reference>
<evidence type="ECO:0000313" key="1">
    <source>
        <dbReference type="EMBL" id="KKM96405.1"/>
    </source>
</evidence>